<accession>A0A3N1GQW2</accession>
<dbReference type="AlphaFoldDB" id="A0A3N1GQW2"/>
<gene>
    <name evidence="1" type="ORF">EDD30_5470</name>
</gene>
<reference evidence="1 2" key="1">
    <citation type="submission" date="2018-11" db="EMBL/GenBank/DDBJ databases">
        <title>Sequencing the genomes of 1000 actinobacteria strains.</title>
        <authorList>
            <person name="Klenk H.-P."/>
        </authorList>
    </citation>
    <scope>NUCLEOTIDE SEQUENCE [LARGE SCALE GENOMIC DNA]</scope>
    <source>
        <strain evidence="1 2">DSM 43634</strain>
    </source>
</reference>
<name>A0A3N1GQW2_9ACTN</name>
<dbReference type="EMBL" id="RJKL01000001">
    <property type="protein sequence ID" value="ROP32526.1"/>
    <property type="molecule type" value="Genomic_DNA"/>
</dbReference>
<comment type="caution">
    <text evidence="1">The sequence shown here is derived from an EMBL/GenBank/DDBJ whole genome shotgun (WGS) entry which is preliminary data.</text>
</comment>
<evidence type="ECO:0000313" key="1">
    <source>
        <dbReference type="EMBL" id="ROP32526.1"/>
    </source>
</evidence>
<organism evidence="1 2">
    <name type="scientific">Couchioplanes caeruleus</name>
    <dbReference type="NCBI Taxonomy" id="56438"/>
    <lineage>
        <taxon>Bacteria</taxon>
        <taxon>Bacillati</taxon>
        <taxon>Actinomycetota</taxon>
        <taxon>Actinomycetes</taxon>
        <taxon>Micromonosporales</taxon>
        <taxon>Micromonosporaceae</taxon>
        <taxon>Couchioplanes</taxon>
    </lineage>
</organism>
<evidence type="ECO:0000313" key="2">
    <source>
        <dbReference type="Proteomes" id="UP000271683"/>
    </source>
</evidence>
<sequence>MTNSHAPTVDHVAKSIRLMGAHEIRVRLGGVSRQRAYQITSRADFPAPIADLAQGKVWLTEDVEAWMKVHRRDLDDTEG</sequence>
<evidence type="ECO:0008006" key="3">
    <source>
        <dbReference type="Google" id="ProtNLM"/>
    </source>
</evidence>
<proteinExistence type="predicted"/>
<dbReference type="Proteomes" id="UP000271683">
    <property type="component" value="Unassembled WGS sequence"/>
</dbReference>
<protein>
    <recommendedName>
        <fullName evidence="3">AlpA family transcriptional regulator</fullName>
    </recommendedName>
</protein>